<dbReference type="EMBL" id="CP072943">
    <property type="protein sequence ID" value="QTX31967.1"/>
    <property type="molecule type" value="Genomic_DNA"/>
</dbReference>
<dbReference type="Pfam" id="PF13740">
    <property type="entry name" value="ACT_6"/>
    <property type="match status" value="1"/>
</dbReference>
<dbReference type="InterPro" id="IPR050990">
    <property type="entry name" value="UPF0237/GcvR_regulator"/>
</dbReference>
<dbReference type="InterPro" id="IPR045865">
    <property type="entry name" value="ACT-like_dom_sf"/>
</dbReference>
<protein>
    <recommendedName>
        <fullName evidence="1">UPF0237 protein KAR29_11695</fullName>
    </recommendedName>
</protein>
<dbReference type="Gene3D" id="3.30.70.260">
    <property type="match status" value="1"/>
</dbReference>
<dbReference type="RefSeq" id="WP_274373168.1">
    <property type="nucleotide sequence ID" value="NZ_CP072943.1"/>
</dbReference>
<evidence type="ECO:0000259" key="2">
    <source>
        <dbReference type="PROSITE" id="PS51671"/>
    </source>
</evidence>
<dbReference type="Proteomes" id="UP000671879">
    <property type="component" value="Chromosome"/>
</dbReference>
<accession>A0A9Q7AN75</accession>
<sequence>MDEQGTRAVITVVGQDRVGIIAGITAVLAERGVNILDISQTIVSGFFSMITVADISGCAVGFSELKETLRSRGLELGVQVTIQHEDVFRYMHRI</sequence>
<evidence type="ECO:0000313" key="3">
    <source>
        <dbReference type="EMBL" id="QTX31967.1"/>
    </source>
</evidence>
<dbReference type="PANTHER" id="PTHR34875:SF6">
    <property type="entry name" value="UPF0237 PROTEIN MJ1558"/>
    <property type="match status" value="1"/>
</dbReference>
<proteinExistence type="inferred from homology"/>
<dbReference type="CDD" id="cd04872">
    <property type="entry name" value="ACT_1ZPV"/>
    <property type="match status" value="1"/>
</dbReference>
<dbReference type="KEGG" id="aram:KAR29_11695"/>
<dbReference type="AlphaFoldDB" id="A0A9Q7AN75"/>
<dbReference type="NCBIfam" id="NF001220">
    <property type="entry name" value="PRK00194.1"/>
    <property type="match status" value="1"/>
</dbReference>
<reference evidence="4" key="1">
    <citation type="submission" date="2021-04" db="EMBL/GenBank/DDBJ databases">
        <title>A novel Synergistetes isolate from a pyrite-forming mixed culture.</title>
        <authorList>
            <person name="Bunk B."/>
            <person name="Sproer C."/>
            <person name="Spring S."/>
            <person name="Pester M."/>
        </authorList>
    </citation>
    <scope>NUCLEOTIDE SEQUENCE [LARGE SCALE GENOMIC DNA]</scope>
    <source>
        <strain evidence="4">J.5.4.2-T.3.5.2</strain>
    </source>
</reference>
<evidence type="ECO:0000256" key="1">
    <source>
        <dbReference type="HAMAP-Rule" id="MF_01054"/>
    </source>
</evidence>
<dbReference type="InterPro" id="IPR022986">
    <property type="entry name" value="UPF0237_ACT"/>
</dbReference>
<dbReference type="SUPFAM" id="SSF55021">
    <property type="entry name" value="ACT-like"/>
    <property type="match status" value="1"/>
</dbReference>
<keyword evidence="4" id="KW-1185">Reference proteome</keyword>
<comment type="similarity">
    <text evidence="1">Belongs to the UPF0237 family.</text>
</comment>
<dbReference type="PROSITE" id="PS51671">
    <property type="entry name" value="ACT"/>
    <property type="match status" value="1"/>
</dbReference>
<dbReference type="PANTHER" id="PTHR34875">
    <property type="entry name" value="UPF0237 PROTEIN MJ1558"/>
    <property type="match status" value="1"/>
</dbReference>
<dbReference type="HAMAP" id="MF_01054">
    <property type="entry name" value="UPF0237"/>
    <property type="match status" value="1"/>
</dbReference>
<gene>
    <name evidence="3" type="ORF">KAR29_11695</name>
</gene>
<feature type="domain" description="ACT" evidence="2">
    <location>
        <begin position="9"/>
        <end position="83"/>
    </location>
</feature>
<organism evidence="3 4">
    <name type="scientific">Aminithiophilus ramosus</name>
    <dbReference type="NCBI Taxonomy" id="3029084"/>
    <lineage>
        <taxon>Bacteria</taxon>
        <taxon>Thermotogati</taxon>
        <taxon>Synergistota</taxon>
        <taxon>Synergistia</taxon>
        <taxon>Synergistales</taxon>
        <taxon>Aminithiophilaceae</taxon>
        <taxon>Aminithiophilus</taxon>
    </lineage>
</organism>
<dbReference type="InterPro" id="IPR002912">
    <property type="entry name" value="ACT_dom"/>
</dbReference>
<name>A0A9Q7AN75_9BACT</name>
<evidence type="ECO:0000313" key="4">
    <source>
        <dbReference type="Proteomes" id="UP000671879"/>
    </source>
</evidence>